<dbReference type="SUPFAM" id="SSF47648">
    <property type="entry name" value="Nucleoside phosphorylase/phosphoribosyltransferase N-terminal domain"/>
    <property type="match status" value="1"/>
</dbReference>
<evidence type="ECO:0000256" key="3">
    <source>
        <dbReference type="ARBA" id="ARBA00022676"/>
    </source>
</evidence>
<feature type="domain" description="HTH lysR-type" evidence="9">
    <location>
        <begin position="26"/>
        <end position="81"/>
    </location>
</feature>
<evidence type="ECO:0000313" key="10">
    <source>
        <dbReference type="EMBL" id="GGA71643.1"/>
    </source>
</evidence>
<evidence type="ECO:0000259" key="9">
    <source>
        <dbReference type="PROSITE" id="PS50931"/>
    </source>
</evidence>
<dbReference type="GO" id="GO:0016757">
    <property type="term" value="F:glycosyltransferase activity"/>
    <property type="evidence" value="ECO:0007669"/>
    <property type="project" value="UniProtKB-KW"/>
</dbReference>
<keyword evidence="11" id="KW-1185">Reference proteome</keyword>
<dbReference type="NCBIfam" id="NF006564">
    <property type="entry name" value="PRK09071.1"/>
    <property type="match status" value="1"/>
</dbReference>
<dbReference type="InterPro" id="IPR036390">
    <property type="entry name" value="WH_DNA-bd_sf"/>
</dbReference>
<protein>
    <submittedName>
        <fullName evidence="10">Glycosyl transferase</fullName>
    </submittedName>
</protein>
<dbReference type="Proteomes" id="UP000636264">
    <property type="component" value="Unassembled WGS sequence"/>
</dbReference>
<dbReference type="PROSITE" id="PS50931">
    <property type="entry name" value="HTH_LYSR"/>
    <property type="match status" value="1"/>
</dbReference>
<dbReference type="SUPFAM" id="SSF52418">
    <property type="entry name" value="Nucleoside phosphorylase/phosphoribosyltransferase catalytic domain"/>
    <property type="match status" value="1"/>
</dbReference>
<evidence type="ECO:0000313" key="11">
    <source>
        <dbReference type="Proteomes" id="UP000636264"/>
    </source>
</evidence>
<keyword evidence="4 10" id="KW-0808">Transferase</keyword>
<dbReference type="SUPFAM" id="SSF46785">
    <property type="entry name" value="Winged helix' DNA-binding domain"/>
    <property type="match status" value="1"/>
</dbReference>
<dbReference type="RefSeq" id="WP_188721593.1">
    <property type="nucleotide sequence ID" value="NZ_BMIF01000008.1"/>
</dbReference>
<reference evidence="10" key="1">
    <citation type="journal article" date="2014" name="Int. J. Syst. Evol. Microbiol.">
        <title>Complete genome sequence of Corynebacterium casei LMG S-19264T (=DSM 44701T), isolated from a smear-ripened cheese.</title>
        <authorList>
            <consortium name="US DOE Joint Genome Institute (JGI-PGF)"/>
            <person name="Walter F."/>
            <person name="Albersmeier A."/>
            <person name="Kalinowski J."/>
            <person name="Ruckert C."/>
        </authorList>
    </citation>
    <scope>NUCLEOTIDE SEQUENCE</scope>
    <source>
        <strain evidence="10">CGMCC 1.15320</strain>
    </source>
</reference>
<comment type="similarity">
    <text evidence="1">Belongs to the LysR transcriptional regulatory family.</text>
</comment>
<evidence type="ECO:0000256" key="5">
    <source>
        <dbReference type="ARBA" id="ARBA00023015"/>
    </source>
</evidence>
<keyword evidence="7" id="KW-0804">Transcription</keyword>
<sequence>MSTRSIGTTKATEGGVSTGSSPLSGLKLLIALDVLLVEGSIGRAAERLGMSAPAMSRLLAQIREQFGDPIFIRTGRGMVPTPFAESLRARLRALAGEAEAILNLKPSANHVDSAGFSPPALVSPPQPAAAATQPLATRSHVLPEGMPSPEAISRRLDEMARSNNPSKRLAKHIVTTGAGAGRTRPLTMAEADDAMSIILQGEADPIQIGALLVALQYRGVTSAELAGFARALRRECGCYRIASGKVDLDWPAYISPRRGSPPWFLLSARLLARAGHRILLHGLGSNPQIDGAMRILGIRTAGAMTDAIHVLQNEGIAYLPLPGISQQLQALLGLYHFFQMRSPLNAVVHLLNPLGATASFLSAPGTAPAEILREAAKMAGFRNLTVLTTCRDVAQATPYRAMPLMRLENGELQEFIIPSLKKTPATRATGLTTLEYLEAVWRGTERDETVTTTIQSSTALALYTMGRYPNWVESYNAAEFLWKGRQKF</sequence>
<dbReference type="InterPro" id="IPR050389">
    <property type="entry name" value="LysR-type_TF"/>
</dbReference>
<evidence type="ECO:0000256" key="6">
    <source>
        <dbReference type="ARBA" id="ARBA00023125"/>
    </source>
</evidence>
<dbReference type="Gene3D" id="3.40.1030.10">
    <property type="entry name" value="Nucleoside phosphorylase/phosphoribosyltransferase catalytic domain"/>
    <property type="match status" value="1"/>
</dbReference>
<feature type="region of interest" description="Disordered" evidence="8">
    <location>
        <begin position="1"/>
        <end position="21"/>
    </location>
</feature>
<keyword evidence="5" id="KW-0805">Transcription regulation</keyword>
<dbReference type="PANTHER" id="PTHR30118:SF15">
    <property type="entry name" value="TRANSCRIPTIONAL REGULATORY PROTEIN"/>
    <property type="match status" value="1"/>
</dbReference>
<dbReference type="InterPro" id="IPR000847">
    <property type="entry name" value="LysR_HTH_N"/>
</dbReference>
<keyword evidence="6" id="KW-0238">DNA-binding</keyword>
<comment type="caution">
    <text evidence="10">The sequence shown here is derived from an EMBL/GenBank/DDBJ whole genome shotgun (WGS) entry which is preliminary data.</text>
</comment>
<dbReference type="InterPro" id="IPR017459">
    <property type="entry name" value="Glycosyl_Trfase_fam3_N_dom"/>
</dbReference>
<dbReference type="Gene3D" id="1.10.10.10">
    <property type="entry name" value="Winged helix-like DNA-binding domain superfamily/Winged helix DNA-binding domain"/>
    <property type="match status" value="1"/>
</dbReference>
<accession>A0A916RVC0</accession>
<evidence type="ECO:0000256" key="8">
    <source>
        <dbReference type="SAM" id="MobiDB-lite"/>
    </source>
</evidence>
<reference evidence="10" key="2">
    <citation type="submission" date="2020-09" db="EMBL/GenBank/DDBJ databases">
        <authorList>
            <person name="Sun Q."/>
            <person name="Zhou Y."/>
        </authorList>
    </citation>
    <scope>NUCLEOTIDE SEQUENCE</scope>
    <source>
        <strain evidence="10">CGMCC 1.15320</strain>
    </source>
</reference>
<proteinExistence type="inferred from homology"/>
<evidence type="ECO:0000256" key="1">
    <source>
        <dbReference type="ARBA" id="ARBA00009437"/>
    </source>
</evidence>
<dbReference type="Pfam" id="PF00126">
    <property type="entry name" value="HTH_1"/>
    <property type="match status" value="1"/>
</dbReference>
<keyword evidence="2" id="KW-0536">Nodulation</keyword>
<evidence type="ECO:0000256" key="4">
    <source>
        <dbReference type="ARBA" id="ARBA00022679"/>
    </source>
</evidence>
<organism evidence="10 11">
    <name type="scientific">Nitratireductor aestuarii</name>
    <dbReference type="NCBI Taxonomy" id="1735103"/>
    <lineage>
        <taxon>Bacteria</taxon>
        <taxon>Pseudomonadati</taxon>
        <taxon>Pseudomonadota</taxon>
        <taxon>Alphaproteobacteria</taxon>
        <taxon>Hyphomicrobiales</taxon>
        <taxon>Phyllobacteriaceae</taxon>
        <taxon>Nitratireductor</taxon>
    </lineage>
</organism>
<feature type="compositionally biased region" description="Polar residues" evidence="8">
    <location>
        <begin position="1"/>
        <end position="11"/>
    </location>
</feature>
<dbReference type="PANTHER" id="PTHR30118">
    <property type="entry name" value="HTH-TYPE TRANSCRIPTIONAL REGULATOR LEUO-RELATED"/>
    <property type="match status" value="1"/>
</dbReference>
<dbReference type="AlphaFoldDB" id="A0A916RVC0"/>
<dbReference type="GO" id="GO:0003700">
    <property type="term" value="F:DNA-binding transcription factor activity"/>
    <property type="evidence" value="ECO:0007669"/>
    <property type="project" value="InterPro"/>
</dbReference>
<dbReference type="Pfam" id="PF02885">
    <property type="entry name" value="Glycos_trans_3N"/>
    <property type="match status" value="1"/>
</dbReference>
<dbReference type="EMBL" id="BMIF01000008">
    <property type="protein sequence ID" value="GGA71643.1"/>
    <property type="molecule type" value="Genomic_DNA"/>
</dbReference>
<name>A0A916RVC0_9HYPH</name>
<dbReference type="InterPro" id="IPR036388">
    <property type="entry name" value="WH-like_DNA-bd_sf"/>
</dbReference>
<gene>
    <name evidence="10" type="ORF">GCM10011385_26830</name>
</gene>
<evidence type="ECO:0000256" key="7">
    <source>
        <dbReference type="ARBA" id="ARBA00023163"/>
    </source>
</evidence>
<dbReference type="InterPro" id="IPR036320">
    <property type="entry name" value="Glycosyl_Trfase_fam3_N_dom_sf"/>
</dbReference>
<dbReference type="GO" id="GO:0003677">
    <property type="term" value="F:DNA binding"/>
    <property type="evidence" value="ECO:0007669"/>
    <property type="project" value="UniProtKB-KW"/>
</dbReference>
<dbReference type="Gene3D" id="1.20.970.10">
    <property type="entry name" value="Transferase, Pyrimidine Nucleoside Phosphorylase, Chain C"/>
    <property type="match status" value="1"/>
</dbReference>
<keyword evidence="3" id="KW-0328">Glycosyltransferase</keyword>
<evidence type="ECO:0000256" key="2">
    <source>
        <dbReference type="ARBA" id="ARBA00022458"/>
    </source>
</evidence>
<dbReference type="InterPro" id="IPR035902">
    <property type="entry name" value="Nuc_phospho_transferase"/>
</dbReference>